<feature type="domain" description="HTH cro/C1-type" evidence="2">
    <location>
        <begin position="11"/>
        <end position="65"/>
    </location>
</feature>
<evidence type="ECO:0000313" key="3">
    <source>
        <dbReference type="EMBL" id="SBW05104.1"/>
    </source>
</evidence>
<dbReference type="AlphaFoldDB" id="A0A212K063"/>
<reference evidence="3" key="1">
    <citation type="submission" date="2016-04" db="EMBL/GenBank/DDBJ databases">
        <authorList>
            <person name="Evans L.H."/>
            <person name="Alamgir A."/>
            <person name="Owens N."/>
            <person name="Weber N.D."/>
            <person name="Virtaneva K."/>
            <person name="Barbian K."/>
            <person name="Babar A."/>
            <person name="Rosenke K."/>
        </authorList>
    </citation>
    <scope>NUCLEOTIDE SEQUENCE</scope>
    <source>
        <strain evidence="3">86</strain>
    </source>
</reference>
<dbReference type="PANTHER" id="PTHR46797">
    <property type="entry name" value="HTH-TYPE TRANSCRIPTIONAL REGULATOR"/>
    <property type="match status" value="1"/>
</dbReference>
<dbReference type="InterPro" id="IPR001387">
    <property type="entry name" value="Cro/C1-type_HTH"/>
</dbReference>
<dbReference type="GO" id="GO:0003677">
    <property type="term" value="F:DNA binding"/>
    <property type="evidence" value="ECO:0007669"/>
    <property type="project" value="UniProtKB-KW"/>
</dbReference>
<evidence type="ECO:0000256" key="1">
    <source>
        <dbReference type="ARBA" id="ARBA00023125"/>
    </source>
</evidence>
<dbReference type="PROSITE" id="PS50943">
    <property type="entry name" value="HTH_CROC1"/>
    <property type="match status" value="1"/>
</dbReference>
<organism evidence="3">
    <name type="scientific">uncultured Eubacteriales bacterium</name>
    <dbReference type="NCBI Taxonomy" id="172733"/>
    <lineage>
        <taxon>Bacteria</taxon>
        <taxon>Bacillati</taxon>
        <taxon>Bacillota</taxon>
        <taxon>Clostridia</taxon>
        <taxon>Eubacteriales</taxon>
        <taxon>environmental samples</taxon>
    </lineage>
</organism>
<dbReference type="GO" id="GO:0003700">
    <property type="term" value="F:DNA-binding transcription factor activity"/>
    <property type="evidence" value="ECO:0007669"/>
    <property type="project" value="TreeGrafter"/>
</dbReference>
<protein>
    <submittedName>
        <fullName evidence="3">Transcriptional regulator, XRE family</fullName>
    </submittedName>
</protein>
<dbReference type="SMART" id="SM00530">
    <property type="entry name" value="HTH_XRE"/>
    <property type="match status" value="1"/>
</dbReference>
<evidence type="ECO:0000259" key="2">
    <source>
        <dbReference type="PROSITE" id="PS50943"/>
    </source>
</evidence>
<accession>A0A212K063</accession>
<keyword evidence="1" id="KW-0238">DNA-binding</keyword>
<name>A0A212K063_9FIRM</name>
<dbReference type="InterPro" id="IPR010982">
    <property type="entry name" value="Lambda_DNA-bd_dom_sf"/>
</dbReference>
<proteinExistence type="predicted"/>
<dbReference type="CDD" id="cd00093">
    <property type="entry name" value="HTH_XRE"/>
    <property type="match status" value="1"/>
</dbReference>
<dbReference type="Pfam" id="PF01381">
    <property type="entry name" value="HTH_3"/>
    <property type="match status" value="1"/>
</dbReference>
<sequence length="81" mass="9181">MTVATRVGRRIKALRKRKGYTQKRLANELFISQSYLREIEHGTANPTVNLVAKITAFLEALPSVAPYDKITSEMDEALFLQ</sequence>
<dbReference type="PANTHER" id="PTHR46797:SF1">
    <property type="entry name" value="METHYLPHOSPHONATE SYNTHASE"/>
    <property type="match status" value="1"/>
</dbReference>
<dbReference type="InterPro" id="IPR050807">
    <property type="entry name" value="TransReg_Diox_bact_type"/>
</dbReference>
<dbReference type="GO" id="GO:0005829">
    <property type="term" value="C:cytosol"/>
    <property type="evidence" value="ECO:0007669"/>
    <property type="project" value="TreeGrafter"/>
</dbReference>
<gene>
    <name evidence="3" type="ORF">KL86CLO1_11989</name>
</gene>
<dbReference type="EMBL" id="FLUN01000001">
    <property type="protein sequence ID" value="SBW05104.1"/>
    <property type="molecule type" value="Genomic_DNA"/>
</dbReference>
<dbReference type="SUPFAM" id="SSF47413">
    <property type="entry name" value="lambda repressor-like DNA-binding domains"/>
    <property type="match status" value="1"/>
</dbReference>
<dbReference type="Gene3D" id="1.10.260.40">
    <property type="entry name" value="lambda repressor-like DNA-binding domains"/>
    <property type="match status" value="1"/>
</dbReference>